<dbReference type="AlphaFoldDB" id="A0A6J1R4V5"/>
<evidence type="ECO:0000313" key="3">
    <source>
        <dbReference type="RefSeq" id="XP_024889223.1"/>
    </source>
</evidence>
<feature type="non-terminal residue" evidence="3">
    <location>
        <position position="1"/>
    </location>
</feature>
<feature type="compositionally biased region" description="Acidic residues" evidence="1">
    <location>
        <begin position="28"/>
        <end position="48"/>
    </location>
</feature>
<feature type="compositionally biased region" description="Polar residues" evidence="1">
    <location>
        <begin position="1"/>
        <end position="16"/>
    </location>
</feature>
<dbReference type="OrthoDB" id="7554223at2759"/>
<reference evidence="3" key="1">
    <citation type="submission" date="2025-08" db="UniProtKB">
        <authorList>
            <consortium name="RefSeq"/>
        </authorList>
    </citation>
    <scope>IDENTIFICATION</scope>
    <source>
        <tissue evidence="3">Whole body</tissue>
    </source>
</reference>
<keyword evidence="2" id="KW-1185">Reference proteome</keyword>
<dbReference type="RefSeq" id="XP_024889223.1">
    <property type="nucleotide sequence ID" value="XM_025033455.1"/>
</dbReference>
<organism evidence="2 3">
    <name type="scientific">Temnothorax curvispinosus</name>
    <dbReference type="NCBI Taxonomy" id="300111"/>
    <lineage>
        <taxon>Eukaryota</taxon>
        <taxon>Metazoa</taxon>
        <taxon>Ecdysozoa</taxon>
        <taxon>Arthropoda</taxon>
        <taxon>Hexapoda</taxon>
        <taxon>Insecta</taxon>
        <taxon>Pterygota</taxon>
        <taxon>Neoptera</taxon>
        <taxon>Endopterygota</taxon>
        <taxon>Hymenoptera</taxon>
        <taxon>Apocrita</taxon>
        <taxon>Aculeata</taxon>
        <taxon>Formicoidea</taxon>
        <taxon>Formicidae</taxon>
        <taxon>Myrmicinae</taxon>
        <taxon>Temnothorax</taxon>
    </lineage>
</organism>
<gene>
    <name evidence="3" type="primary">LOC112465735</name>
</gene>
<evidence type="ECO:0000313" key="2">
    <source>
        <dbReference type="Proteomes" id="UP000504618"/>
    </source>
</evidence>
<evidence type="ECO:0000256" key="1">
    <source>
        <dbReference type="SAM" id="MobiDB-lite"/>
    </source>
</evidence>
<feature type="region of interest" description="Disordered" evidence="1">
    <location>
        <begin position="1"/>
        <end position="48"/>
    </location>
</feature>
<feature type="compositionally biased region" description="Basic and acidic residues" evidence="1">
    <location>
        <begin position="18"/>
        <end position="27"/>
    </location>
</feature>
<sequence>ILGSTSTTVNSGATDQDSTEKRIRREIEEEDVSTSDTLDSSDSEEEIDEDICTEIVPEKKQTVSPSYIKSCSQTQIKTNSILDHTWKINQFMWLYNTVKTMTYVSPPFPETGQYRIQMKVLPRTSYYSGTYNVVCFYILTSNTFNALCTTTISLLSGKVLSSKSISGPISNNTLLIEIQRDLDKLLSHRDELTIHCKFEFFCNLINKTIRLNSLPSSNKVSENVTYFEDLTFDEFCSKNKTASEKKSVDRK</sequence>
<protein>
    <submittedName>
        <fullName evidence="3">Uncharacterized protein LOC112465735</fullName>
    </submittedName>
</protein>
<proteinExistence type="predicted"/>
<accession>A0A6J1R4V5</accession>
<dbReference type="GeneID" id="112465735"/>
<name>A0A6J1R4V5_9HYME</name>
<dbReference type="Proteomes" id="UP000504618">
    <property type="component" value="Unplaced"/>
</dbReference>